<sequence length="125" mass="13643">MKALQWCSNEGIDAPAPMLEGAASLFIPILKIKYEEGCCNVWLPLAMVERTLGDILPEEGKGKPGIPLEAIPSSTSNSRITKAHIGLLSNVFKSSTTRRTMTVPQPCSYWLEQNADDNLLALTVK</sequence>
<comment type="caution">
    <text evidence="1">The sequence shown here is derived from an EMBL/GenBank/DDBJ whole genome shotgun (WGS) entry which is preliminary data.</text>
</comment>
<organism evidence="1 2">
    <name type="scientific">Araneus ventricosus</name>
    <name type="common">Orbweaver spider</name>
    <name type="synonym">Epeira ventricosa</name>
    <dbReference type="NCBI Taxonomy" id="182803"/>
    <lineage>
        <taxon>Eukaryota</taxon>
        <taxon>Metazoa</taxon>
        <taxon>Ecdysozoa</taxon>
        <taxon>Arthropoda</taxon>
        <taxon>Chelicerata</taxon>
        <taxon>Arachnida</taxon>
        <taxon>Araneae</taxon>
        <taxon>Araneomorphae</taxon>
        <taxon>Entelegynae</taxon>
        <taxon>Araneoidea</taxon>
        <taxon>Araneidae</taxon>
        <taxon>Araneus</taxon>
    </lineage>
</organism>
<proteinExistence type="predicted"/>
<dbReference type="EMBL" id="BGPR01015789">
    <property type="protein sequence ID" value="GBN70605.1"/>
    <property type="molecule type" value="Genomic_DNA"/>
</dbReference>
<evidence type="ECO:0000313" key="2">
    <source>
        <dbReference type="Proteomes" id="UP000499080"/>
    </source>
</evidence>
<evidence type="ECO:0000313" key="1">
    <source>
        <dbReference type="EMBL" id="GBN70605.1"/>
    </source>
</evidence>
<dbReference type="AlphaFoldDB" id="A0A4Y2R738"/>
<name>A0A4Y2R738_ARAVE</name>
<dbReference type="Proteomes" id="UP000499080">
    <property type="component" value="Unassembled WGS sequence"/>
</dbReference>
<protein>
    <submittedName>
        <fullName evidence="1">Uncharacterized protein</fullName>
    </submittedName>
</protein>
<reference evidence="1 2" key="1">
    <citation type="journal article" date="2019" name="Sci. Rep.">
        <title>Orb-weaving spider Araneus ventricosus genome elucidates the spidroin gene catalogue.</title>
        <authorList>
            <person name="Kono N."/>
            <person name="Nakamura H."/>
            <person name="Ohtoshi R."/>
            <person name="Moran D.A.P."/>
            <person name="Shinohara A."/>
            <person name="Yoshida Y."/>
            <person name="Fujiwara M."/>
            <person name="Mori M."/>
            <person name="Tomita M."/>
            <person name="Arakawa K."/>
        </authorList>
    </citation>
    <scope>NUCLEOTIDE SEQUENCE [LARGE SCALE GENOMIC DNA]</scope>
</reference>
<gene>
    <name evidence="1" type="ORF">AVEN_201037_1</name>
</gene>
<accession>A0A4Y2R738</accession>
<keyword evidence="2" id="KW-1185">Reference proteome</keyword>